<proteinExistence type="predicted"/>
<keyword evidence="2" id="KW-1133">Transmembrane helix</keyword>
<dbReference type="OrthoDB" id="10513971at2759"/>
<keyword evidence="2" id="KW-0472">Membrane</keyword>
<evidence type="ECO:0000313" key="3">
    <source>
        <dbReference type="EMBL" id="GJE90237.1"/>
    </source>
</evidence>
<keyword evidence="4" id="KW-1185">Reference proteome</keyword>
<feature type="transmembrane region" description="Helical" evidence="2">
    <location>
        <begin position="236"/>
        <end position="253"/>
    </location>
</feature>
<reference evidence="3 4" key="1">
    <citation type="submission" date="2021-08" db="EMBL/GenBank/DDBJ databases">
        <title>Draft Genome Sequence of Phanerochaete sordida strain YK-624.</title>
        <authorList>
            <person name="Mori T."/>
            <person name="Dohra H."/>
            <person name="Suzuki T."/>
            <person name="Kawagishi H."/>
            <person name="Hirai H."/>
        </authorList>
    </citation>
    <scope>NUCLEOTIDE SEQUENCE [LARGE SCALE GENOMIC DNA]</scope>
    <source>
        <strain evidence="3 4">YK-624</strain>
    </source>
</reference>
<organism evidence="3 4">
    <name type="scientific">Phanerochaete sordida</name>
    <dbReference type="NCBI Taxonomy" id="48140"/>
    <lineage>
        <taxon>Eukaryota</taxon>
        <taxon>Fungi</taxon>
        <taxon>Dikarya</taxon>
        <taxon>Basidiomycota</taxon>
        <taxon>Agaricomycotina</taxon>
        <taxon>Agaricomycetes</taxon>
        <taxon>Polyporales</taxon>
        <taxon>Phanerochaetaceae</taxon>
        <taxon>Phanerochaete</taxon>
    </lineage>
</organism>
<feature type="transmembrane region" description="Helical" evidence="2">
    <location>
        <begin position="132"/>
        <end position="155"/>
    </location>
</feature>
<comment type="caution">
    <text evidence="3">The sequence shown here is derived from an EMBL/GenBank/DDBJ whole genome shotgun (WGS) entry which is preliminary data.</text>
</comment>
<evidence type="ECO:0000313" key="4">
    <source>
        <dbReference type="Proteomes" id="UP000703269"/>
    </source>
</evidence>
<keyword evidence="2" id="KW-0812">Transmembrane</keyword>
<gene>
    <name evidence="3" type="ORF">PsYK624_063660</name>
</gene>
<name>A0A9P3LDS6_9APHY</name>
<dbReference type="Proteomes" id="UP000703269">
    <property type="component" value="Unassembled WGS sequence"/>
</dbReference>
<dbReference type="AlphaFoldDB" id="A0A9P3LDS6"/>
<dbReference type="EMBL" id="BPQB01000015">
    <property type="protein sequence ID" value="GJE90237.1"/>
    <property type="molecule type" value="Genomic_DNA"/>
</dbReference>
<feature type="region of interest" description="Disordered" evidence="1">
    <location>
        <begin position="1"/>
        <end position="44"/>
    </location>
</feature>
<feature type="transmembrane region" description="Helical" evidence="2">
    <location>
        <begin position="161"/>
        <end position="180"/>
    </location>
</feature>
<evidence type="ECO:0000256" key="1">
    <source>
        <dbReference type="SAM" id="MobiDB-lite"/>
    </source>
</evidence>
<accession>A0A9P3LDS6</accession>
<sequence length="284" mass="30837">MGPVRADSAPNAMRRTAFMRGTKYGPRRPPAALHREPLDAPSDPARPSMALRADILLAIMRTLAVRGANFDRLEATSVALSYALAVPVTVVRRPGVLTCYAGERATRRRCVRIRRTHSAQVFGRIGLGTVDFGAISLPIYVVGAAVFAMVVSGVILDTSVVEAMFTFVTMMLLGAIHAFVRKAARNIIRENVFSACMMTFLTWLAHTPFASTTLASTIAGYLLLCSSFAQARRSRAPPAGVVAVFGVMYAVLLSRCLPAHMDFFFLANIWRLAAIAVPDRILHA</sequence>
<protein>
    <submittedName>
        <fullName evidence="3">Uncharacterized protein</fullName>
    </submittedName>
</protein>
<feature type="transmembrane region" description="Helical" evidence="2">
    <location>
        <begin position="200"/>
        <end position="224"/>
    </location>
</feature>
<evidence type="ECO:0000256" key="2">
    <source>
        <dbReference type="SAM" id="Phobius"/>
    </source>
</evidence>